<organism evidence="1 2">
    <name type="scientific">Paenibacillus solani</name>
    <dbReference type="NCBI Taxonomy" id="1705565"/>
    <lineage>
        <taxon>Bacteria</taxon>
        <taxon>Bacillati</taxon>
        <taxon>Bacillota</taxon>
        <taxon>Bacilli</taxon>
        <taxon>Bacillales</taxon>
        <taxon>Paenibacillaceae</taxon>
        <taxon>Paenibacillus</taxon>
    </lineage>
</organism>
<sequence length="108" mass="12113">MIARIQREHEAKIAMVSSIARSQQALASILESIAEVTAHSETTSRTLAENIRLLIDYQSVMAEMLTGIPFNRFKLGSPASPWINSEYQLCYNEAWLEAKHSTSQEDSV</sequence>
<gene>
    <name evidence="1" type="ORF">AM231_02505</name>
</gene>
<dbReference type="AlphaFoldDB" id="A0A0M1P0T6"/>
<dbReference type="Proteomes" id="UP000036932">
    <property type="component" value="Unassembled WGS sequence"/>
</dbReference>
<dbReference type="EMBL" id="LIUT01000001">
    <property type="protein sequence ID" value="KOR88123.1"/>
    <property type="molecule type" value="Genomic_DNA"/>
</dbReference>
<name>A0A0M1P0T6_9BACL</name>
<dbReference type="PATRIC" id="fig|1705565.3.peg.2372"/>
<reference evidence="2" key="1">
    <citation type="submission" date="2015-08" db="EMBL/GenBank/DDBJ databases">
        <title>Genome sequencing project for genomic taxonomy and phylogenomics of Bacillus-like bacteria.</title>
        <authorList>
            <person name="Liu B."/>
            <person name="Wang J."/>
            <person name="Zhu Y."/>
            <person name="Liu G."/>
            <person name="Chen Q."/>
            <person name="Chen Z."/>
            <person name="Lan J."/>
            <person name="Che J."/>
            <person name="Ge C."/>
            <person name="Shi H."/>
            <person name="Pan Z."/>
            <person name="Liu X."/>
        </authorList>
    </citation>
    <scope>NUCLEOTIDE SEQUENCE [LARGE SCALE GENOMIC DNA]</scope>
    <source>
        <strain evidence="2">FJAT-22460</strain>
    </source>
</reference>
<evidence type="ECO:0000313" key="1">
    <source>
        <dbReference type="EMBL" id="KOR88123.1"/>
    </source>
</evidence>
<accession>A0A0M1P0T6</accession>
<proteinExistence type="predicted"/>
<comment type="caution">
    <text evidence="1">The sequence shown here is derived from an EMBL/GenBank/DDBJ whole genome shotgun (WGS) entry which is preliminary data.</text>
</comment>
<protein>
    <submittedName>
        <fullName evidence="1">Uncharacterized protein</fullName>
    </submittedName>
</protein>
<dbReference type="RefSeq" id="WP_054401218.1">
    <property type="nucleotide sequence ID" value="NZ_LIUT01000001.1"/>
</dbReference>
<keyword evidence="2" id="KW-1185">Reference proteome</keyword>
<evidence type="ECO:0000313" key="2">
    <source>
        <dbReference type="Proteomes" id="UP000036932"/>
    </source>
</evidence>
<dbReference type="OrthoDB" id="2660806at2"/>